<protein>
    <recommendedName>
        <fullName evidence="1">HD-GYP domain-containing protein</fullName>
    </recommendedName>
</protein>
<feature type="non-terminal residue" evidence="2">
    <location>
        <position position="115"/>
    </location>
</feature>
<evidence type="ECO:0000313" key="2">
    <source>
        <dbReference type="EMBL" id="PIY33532.1"/>
    </source>
</evidence>
<sequence length="115" mass="13056">MANDVAFAIENATLYQNLHESYLSIIRALVSALELKDSHTRGHSESVTRYAVALAKKLKLSPQEIESIEVAAILHDIGKIAIQESILNKPGKLNDEEWREMKRHPEFSYKILKEV</sequence>
<dbReference type="Proteomes" id="UP000230646">
    <property type="component" value="Unassembled WGS sequence"/>
</dbReference>
<dbReference type="SUPFAM" id="SSF109604">
    <property type="entry name" value="HD-domain/PDEase-like"/>
    <property type="match status" value="1"/>
</dbReference>
<dbReference type="CDD" id="cd00077">
    <property type="entry name" value="HDc"/>
    <property type="match status" value="1"/>
</dbReference>
<reference evidence="2 3" key="1">
    <citation type="submission" date="2017-09" db="EMBL/GenBank/DDBJ databases">
        <title>Depth-based differentiation of microbial function through sediment-hosted aquifers and enrichment of novel symbionts in the deep terrestrial subsurface.</title>
        <authorList>
            <person name="Probst A.J."/>
            <person name="Ladd B."/>
            <person name="Jarett J.K."/>
            <person name="Geller-Mcgrath D.E."/>
            <person name="Sieber C.M."/>
            <person name="Emerson J.B."/>
            <person name="Anantharaman K."/>
            <person name="Thomas B.C."/>
            <person name="Malmstrom R."/>
            <person name="Stieglmeier M."/>
            <person name="Klingl A."/>
            <person name="Woyke T."/>
            <person name="Ryan C.M."/>
            <person name="Banfield J.F."/>
        </authorList>
    </citation>
    <scope>NUCLEOTIDE SEQUENCE [LARGE SCALE GENOMIC DNA]</scope>
    <source>
        <strain evidence="2">CG_4_10_14_3_um_filter_34_13</strain>
    </source>
</reference>
<evidence type="ECO:0000313" key="3">
    <source>
        <dbReference type="Proteomes" id="UP000230646"/>
    </source>
</evidence>
<evidence type="ECO:0000259" key="1">
    <source>
        <dbReference type="PROSITE" id="PS51832"/>
    </source>
</evidence>
<accession>A0A2M7PT68</accession>
<dbReference type="PANTHER" id="PTHR43155:SF2">
    <property type="entry name" value="CYCLIC DI-GMP PHOSPHODIESTERASE PA4108"/>
    <property type="match status" value="1"/>
</dbReference>
<gene>
    <name evidence="2" type="ORF">COZ07_01840</name>
</gene>
<dbReference type="Pfam" id="PF01966">
    <property type="entry name" value="HD"/>
    <property type="match status" value="1"/>
</dbReference>
<proteinExistence type="predicted"/>
<dbReference type="EMBL" id="PFKO01000068">
    <property type="protein sequence ID" value="PIY33532.1"/>
    <property type="molecule type" value="Genomic_DNA"/>
</dbReference>
<dbReference type="InterPro" id="IPR003607">
    <property type="entry name" value="HD/PDEase_dom"/>
</dbReference>
<dbReference type="AlphaFoldDB" id="A0A2M7PT68"/>
<name>A0A2M7PT68_9BACT</name>
<comment type="caution">
    <text evidence="2">The sequence shown here is derived from an EMBL/GenBank/DDBJ whole genome shotgun (WGS) entry which is preliminary data.</text>
</comment>
<dbReference type="InterPro" id="IPR006674">
    <property type="entry name" value="HD_domain"/>
</dbReference>
<dbReference type="PANTHER" id="PTHR43155">
    <property type="entry name" value="CYCLIC DI-GMP PHOSPHODIESTERASE PA4108-RELATED"/>
    <property type="match status" value="1"/>
</dbReference>
<dbReference type="PROSITE" id="PS51832">
    <property type="entry name" value="HD_GYP"/>
    <property type="match status" value="1"/>
</dbReference>
<dbReference type="InterPro" id="IPR037522">
    <property type="entry name" value="HD_GYP_dom"/>
</dbReference>
<organism evidence="2 3">
    <name type="scientific">Candidatus Infernicultor aquiphilus</name>
    <dbReference type="NCBI Taxonomy" id="1805029"/>
    <lineage>
        <taxon>Bacteria</taxon>
        <taxon>Pseudomonadati</taxon>
        <taxon>Atribacterota</taxon>
        <taxon>Candidatus Phoenicimicrobiia</taxon>
        <taxon>Candidatus Pheonicimicrobiales</taxon>
        <taxon>Candidatus Phoenicimicrobiaceae</taxon>
        <taxon>Candidatus Infernicultor</taxon>
    </lineage>
</organism>
<feature type="domain" description="HD-GYP" evidence="1">
    <location>
        <begin position="18"/>
        <end position="115"/>
    </location>
</feature>
<dbReference type="Gene3D" id="1.10.3210.10">
    <property type="entry name" value="Hypothetical protein af1432"/>
    <property type="match status" value="1"/>
</dbReference>